<dbReference type="EC" id="2.4.-.-" evidence="5"/>
<organism evidence="5 6">
    <name type="scientific">Microbacterium aquimaris</name>
    <dbReference type="NCBI Taxonomy" id="459816"/>
    <lineage>
        <taxon>Bacteria</taxon>
        <taxon>Bacillati</taxon>
        <taxon>Actinomycetota</taxon>
        <taxon>Actinomycetes</taxon>
        <taxon>Micrococcales</taxon>
        <taxon>Microbacteriaceae</taxon>
        <taxon>Microbacterium</taxon>
    </lineage>
</organism>
<keyword evidence="3 5" id="KW-0808">Transferase</keyword>
<dbReference type="PANTHER" id="PTHR43685">
    <property type="entry name" value="GLYCOSYLTRANSFERASE"/>
    <property type="match status" value="1"/>
</dbReference>
<feature type="domain" description="Glycosyltransferase 2-like" evidence="4">
    <location>
        <begin position="9"/>
        <end position="127"/>
    </location>
</feature>
<gene>
    <name evidence="5" type="ORF">R2Q92_08570</name>
</gene>
<dbReference type="PANTHER" id="PTHR43685:SF5">
    <property type="entry name" value="GLYCOSYLTRANSFERASE EPSE-RELATED"/>
    <property type="match status" value="1"/>
</dbReference>
<dbReference type="GO" id="GO:0016757">
    <property type="term" value="F:glycosyltransferase activity"/>
    <property type="evidence" value="ECO:0007669"/>
    <property type="project" value="UniProtKB-KW"/>
</dbReference>
<reference evidence="5 6" key="1">
    <citation type="submission" date="2023-10" db="EMBL/GenBank/DDBJ databases">
        <title>Microbacterium xanthum sp. nov., isolated from seaweed.</title>
        <authorList>
            <person name="Lee S.D."/>
        </authorList>
    </citation>
    <scope>NUCLEOTIDE SEQUENCE [LARGE SCALE GENOMIC DNA]</scope>
    <source>
        <strain evidence="5 6">KCTC 19124</strain>
    </source>
</reference>
<dbReference type="InterPro" id="IPR050834">
    <property type="entry name" value="Glycosyltransf_2"/>
</dbReference>
<dbReference type="Pfam" id="PF00535">
    <property type="entry name" value="Glycos_transf_2"/>
    <property type="match status" value="1"/>
</dbReference>
<dbReference type="Proteomes" id="UP001291912">
    <property type="component" value="Unassembled WGS sequence"/>
</dbReference>
<dbReference type="SUPFAM" id="SSF53448">
    <property type="entry name" value="Nucleotide-diphospho-sugar transferases"/>
    <property type="match status" value="1"/>
</dbReference>
<evidence type="ECO:0000313" key="5">
    <source>
        <dbReference type="EMBL" id="MDZ8161895.1"/>
    </source>
</evidence>
<evidence type="ECO:0000256" key="2">
    <source>
        <dbReference type="ARBA" id="ARBA00022676"/>
    </source>
</evidence>
<evidence type="ECO:0000256" key="3">
    <source>
        <dbReference type="ARBA" id="ARBA00022679"/>
    </source>
</evidence>
<proteinExistence type="inferred from homology"/>
<name>A0ABU5N776_9MICO</name>
<accession>A0ABU5N776</accession>
<dbReference type="Gene3D" id="3.90.550.10">
    <property type="entry name" value="Spore Coat Polysaccharide Biosynthesis Protein SpsA, Chain A"/>
    <property type="match status" value="1"/>
</dbReference>
<evidence type="ECO:0000313" key="6">
    <source>
        <dbReference type="Proteomes" id="UP001291912"/>
    </source>
</evidence>
<protein>
    <submittedName>
        <fullName evidence="5">Glycosyltransferase family 2 protein</fullName>
        <ecNumber evidence="5">2.4.-.-</ecNumber>
    </submittedName>
</protein>
<evidence type="ECO:0000259" key="4">
    <source>
        <dbReference type="Pfam" id="PF00535"/>
    </source>
</evidence>
<keyword evidence="6" id="KW-1185">Reference proteome</keyword>
<comment type="similarity">
    <text evidence="1">Belongs to the glycosyltransferase 2 family.</text>
</comment>
<dbReference type="RefSeq" id="WP_194424404.1">
    <property type="nucleotide sequence ID" value="NZ_BAAAPT010000002.1"/>
</dbReference>
<evidence type="ECO:0000256" key="1">
    <source>
        <dbReference type="ARBA" id="ARBA00006739"/>
    </source>
</evidence>
<comment type="caution">
    <text evidence="5">The sequence shown here is derived from an EMBL/GenBank/DDBJ whole genome shotgun (WGS) entry which is preliminary data.</text>
</comment>
<sequence length="320" mass="35064">MTRPSITMVVPGWNVVDYAPAALASLRAQTREDWTAILVDDASDDGTAALFAAAAASDARFRVVHHPRRRGLGAARNSGLAHLETPFVGFLDADDELTPGALETLVGAVEDSGSDFAVGAYTRLRPDGTGGYLEGEVQPWVAASTSPARRATTLAEHPAAGGNVVAWSKVSRTDFWRRADLHFPEGRLYEDQVVAQRMYTRARRFDTVTEVVVRWRVRPDGSSITQNEARLDVLRDCLDAMTAGLDVLERSGITNALQARVELILTMDVPRLAAIAEDHPDASYRRLLGAFTRRVWHRADVARAHLDAGLRTRIDAVTLW</sequence>
<dbReference type="CDD" id="cd00761">
    <property type="entry name" value="Glyco_tranf_GTA_type"/>
    <property type="match status" value="1"/>
</dbReference>
<keyword evidence="2 5" id="KW-0328">Glycosyltransferase</keyword>
<dbReference type="EMBL" id="JAWJYN010000002">
    <property type="protein sequence ID" value="MDZ8161895.1"/>
    <property type="molecule type" value="Genomic_DNA"/>
</dbReference>
<dbReference type="InterPro" id="IPR029044">
    <property type="entry name" value="Nucleotide-diphossugar_trans"/>
</dbReference>
<dbReference type="InterPro" id="IPR001173">
    <property type="entry name" value="Glyco_trans_2-like"/>
</dbReference>